<comment type="subcellular location">
    <subcellularLocation>
        <location evidence="1">Secreted</location>
    </subcellularLocation>
</comment>
<reference evidence="9" key="1">
    <citation type="submission" date="2017-03" db="EMBL/GenBank/DDBJ databases">
        <title>Phytopthora megakarya and P. palmivora, two closely related causual agents of cacao black pod achieved similar genome size and gene model numbers by different mechanisms.</title>
        <authorList>
            <person name="Ali S."/>
            <person name="Shao J."/>
            <person name="Larry D.J."/>
            <person name="Kronmiller B."/>
            <person name="Shen D."/>
            <person name="Strem M.D."/>
            <person name="Melnick R.L."/>
            <person name="Guiltinan M.J."/>
            <person name="Tyler B.M."/>
            <person name="Meinhardt L.W."/>
            <person name="Bailey B.A."/>
        </authorList>
    </citation>
    <scope>NUCLEOTIDE SEQUENCE [LARGE SCALE GENOMIC DNA]</scope>
    <source>
        <strain evidence="9">zdho120</strain>
    </source>
</reference>
<name>A0A225WCH5_9STRA</name>
<dbReference type="InterPro" id="IPR002200">
    <property type="entry name" value="Elicitin"/>
</dbReference>
<evidence type="ECO:0000256" key="3">
    <source>
        <dbReference type="ARBA" id="ARBA00022525"/>
    </source>
</evidence>
<evidence type="ECO:0000256" key="6">
    <source>
        <dbReference type="SAM" id="MobiDB-lite"/>
    </source>
</evidence>
<proteinExistence type="inferred from homology"/>
<evidence type="ECO:0000313" key="9">
    <source>
        <dbReference type="Proteomes" id="UP000198211"/>
    </source>
</evidence>
<dbReference type="Proteomes" id="UP000198211">
    <property type="component" value="Unassembled WGS sequence"/>
</dbReference>
<dbReference type="EMBL" id="NBNE01001163">
    <property type="protein sequence ID" value="OWZ15262.1"/>
    <property type="molecule type" value="Genomic_DNA"/>
</dbReference>
<evidence type="ECO:0000313" key="8">
    <source>
        <dbReference type="EMBL" id="OWZ15262.1"/>
    </source>
</evidence>
<dbReference type="SMART" id="SM01187">
    <property type="entry name" value="Elicitin"/>
    <property type="match status" value="1"/>
</dbReference>
<evidence type="ECO:0000256" key="5">
    <source>
        <dbReference type="ARBA" id="ARBA00023157"/>
    </source>
</evidence>
<gene>
    <name evidence="8" type="ORF">PHMEG_00011141</name>
</gene>
<dbReference type="STRING" id="4795.A0A225WCH5"/>
<dbReference type="GO" id="GO:0005576">
    <property type="term" value="C:extracellular region"/>
    <property type="evidence" value="ECO:0007669"/>
    <property type="project" value="UniProtKB-SubCell"/>
</dbReference>
<dbReference type="SUPFAM" id="SSF48647">
    <property type="entry name" value="Fungal elicitin"/>
    <property type="match status" value="1"/>
</dbReference>
<dbReference type="OrthoDB" id="167007at2759"/>
<feature type="compositionally biased region" description="Polar residues" evidence="6">
    <location>
        <begin position="194"/>
        <end position="204"/>
    </location>
</feature>
<comment type="caution">
    <text evidence="8">The sequence shown here is derived from an EMBL/GenBank/DDBJ whole genome shotgun (WGS) entry which is preliminary data.</text>
</comment>
<protein>
    <submittedName>
        <fullName evidence="8">Elicitin</fullName>
    </submittedName>
</protein>
<feature type="signal peptide" evidence="7">
    <location>
        <begin position="1"/>
        <end position="17"/>
    </location>
</feature>
<evidence type="ECO:0000256" key="1">
    <source>
        <dbReference type="ARBA" id="ARBA00004613"/>
    </source>
</evidence>
<evidence type="ECO:0000256" key="7">
    <source>
        <dbReference type="SAM" id="SignalP"/>
    </source>
</evidence>
<dbReference type="AlphaFoldDB" id="A0A225WCH5"/>
<dbReference type="Gene3D" id="1.10.239.10">
    <property type="entry name" value="Elicitin domain"/>
    <property type="match status" value="1"/>
</dbReference>
<feature type="region of interest" description="Disordered" evidence="6">
    <location>
        <begin position="180"/>
        <end position="204"/>
    </location>
</feature>
<evidence type="ECO:0000256" key="4">
    <source>
        <dbReference type="ARBA" id="ARBA00022978"/>
    </source>
</evidence>
<accession>A0A225WCH5</accession>
<feature type="chain" id="PRO_5012850123" evidence="7">
    <location>
        <begin position="18"/>
        <end position="204"/>
    </location>
</feature>
<keyword evidence="4" id="KW-0928">Hypersensitive response elicitation</keyword>
<keyword evidence="7" id="KW-0732">Signal</keyword>
<keyword evidence="9" id="KW-1185">Reference proteome</keyword>
<feature type="region of interest" description="Disordered" evidence="6">
    <location>
        <begin position="114"/>
        <end position="162"/>
    </location>
</feature>
<comment type="similarity">
    <text evidence="2">Belongs to the elicitin family.</text>
</comment>
<organism evidence="8 9">
    <name type="scientific">Phytophthora megakarya</name>
    <dbReference type="NCBI Taxonomy" id="4795"/>
    <lineage>
        <taxon>Eukaryota</taxon>
        <taxon>Sar</taxon>
        <taxon>Stramenopiles</taxon>
        <taxon>Oomycota</taxon>
        <taxon>Peronosporomycetes</taxon>
        <taxon>Peronosporales</taxon>
        <taxon>Peronosporaceae</taxon>
        <taxon>Phytophthora</taxon>
    </lineage>
</organism>
<sequence length="204" mass="23124">MQFGLFFFLLFVYRTVAEDACPPTEIVKYAELYANPHLDLCQKESAGFSLTPPKGYPTEQQVKAMCASEECRALIKDVLALKPEDCYLSFADVKLNTHKMASSFQDVCKVDTDKDHEDDKHQSTLKPTDDEQHQHEESTKKPTEDKDHSKEEPLIVKDDHDKNCPTLYVAKENAKLEALKPPMNGNATELFPMPNTTYKASHKA</sequence>
<dbReference type="InterPro" id="IPR036470">
    <property type="entry name" value="Elicitin_sf"/>
</dbReference>
<evidence type="ECO:0000256" key="2">
    <source>
        <dbReference type="ARBA" id="ARBA00009544"/>
    </source>
</evidence>
<dbReference type="Pfam" id="PF00964">
    <property type="entry name" value="Elicitin"/>
    <property type="match status" value="1"/>
</dbReference>
<dbReference type="GO" id="GO:0052040">
    <property type="term" value="P:symbiont-mediated perturbation of host programmed cell death"/>
    <property type="evidence" value="ECO:0007669"/>
    <property type="project" value="UniProtKB-KW"/>
</dbReference>
<keyword evidence="5" id="KW-1015">Disulfide bond</keyword>
<keyword evidence="3" id="KW-0964">Secreted</keyword>